<dbReference type="PANTHER" id="PTHR10869">
    <property type="entry name" value="PROLYL 4-HYDROXYLASE ALPHA SUBUNIT"/>
    <property type="match status" value="1"/>
</dbReference>
<dbReference type="eggNOG" id="KOG1591">
    <property type="taxonomic scope" value="Eukaryota"/>
</dbReference>
<feature type="domain" description="Prolyl 4-hydroxylase alpha subunit Fe(2+) 2OG dioxygenase" evidence="3">
    <location>
        <begin position="16"/>
        <end position="144"/>
    </location>
</feature>
<dbReference type="STRING" id="1229662.W3XPA3"/>
<dbReference type="GeneID" id="19266626"/>
<dbReference type="InParanoid" id="W3XPA3"/>
<reference evidence="5" key="1">
    <citation type="journal article" date="2015" name="BMC Genomics">
        <title>Genomic and transcriptomic analysis of the endophytic fungus Pestalotiopsis fici reveals its lifestyle and high potential for synthesis of natural products.</title>
        <authorList>
            <person name="Wang X."/>
            <person name="Zhang X."/>
            <person name="Liu L."/>
            <person name="Xiang M."/>
            <person name="Wang W."/>
            <person name="Sun X."/>
            <person name="Che Y."/>
            <person name="Guo L."/>
            <person name="Liu G."/>
            <person name="Guo L."/>
            <person name="Wang C."/>
            <person name="Yin W.B."/>
            <person name="Stadler M."/>
            <person name="Zhang X."/>
            <person name="Liu X."/>
        </authorList>
    </citation>
    <scope>NUCLEOTIDE SEQUENCE [LARGE SCALE GENOMIC DNA]</scope>
    <source>
        <strain evidence="5">W106-1 / CGMCC3.15140</strain>
    </source>
</reference>
<name>W3XPA3_PESFW</name>
<dbReference type="Pfam" id="PF13640">
    <property type="entry name" value="2OG-FeII_Oxy_3"/>
    <property type="match status" value="1"/>
</dbReference>
<evidence type="ECO:0000313" key="4">
    <source>
        <dbReference type="EMBL" id="ETS87785.1"/>
    </source>
</evidence>
<dbReference type="RefSeq" id="XP_007828385.1">
    <property type="nucleotide sequence ID" value="XM_007830194.1"/>
</dbReference>
<keyword evidence="1" id="KW-0479">Metal-binding</keyword>
<dbReference type="InterPro" id="IPR045054">
    <property type="entry name" value="P4HA-like"/>
</dbReference>
<evidence type="ECO:0000313" key="5">
    <source>
        <dbReference type="Proteomes" id="UP000030651"/>
    </source>
</evidence>
<dbReference type="GO" id="GO:0004656">
    <property type="term" value="F:procollagen-proline 4-dioxygenase activity"/>
    <property type="evidence" value="ECO:0007669"/>
    <property type="project" value="TreeGrafter"/>
</dbReference>
<sequence>MGGMFNVPHDDFQPPQLVRYTTGQHFDVHADWFDVPQERRLDSTGNGSTWNRQASFFAILQDDCTGGETWFPHLKPPGLVNSPSAAISQSRIWREHEDGGLAFRSVRGGALFWVNLFANGTGDDRTRHAGLPVLSGMKTGMNLWPRVYYS</sequence>
<evidence type="ECO:0000256" key="1">
    <source>
        <dbReference type="ARBA" id="ARBA00022723"/>
    </source>
</evidence>
<dbReference type="Proteomes" id="UP000030651">
    <property type="component" value="Unassembled WGS sequence"/>
</dbReference>
<gene>
    <name evidence="4" type="ORF">PFICI_01613</name>
</gene>
<dbReference type="HOGENOM" id="CLU_1741222_0_0_1"/>
<evidence type="ECO:0000259" key="3">
    <source>
        <dbReference type="Pfam" id="PF13640"/>
    </source>
</evidence>
<organism evidence="4 5">
    <name type="scientific">Pestalotiopsis fici (strain W106-1 / CGMCC3.15140)</name>
    <dbReference type="NCBI Taxonomy" id="1229662"/>
    <lineage>
        <taxon>Eukaryota</taxon>
        <taxon>Fungi</taxon>
        <taxon>Dikarya</taxon>
        <taxon>Ascomycota</taxon>
        <taxon>Pezizomycotina</taxon>
        <taxon>Sordariomycetes</taxon>
        <taxon>Xylariomycetidae</taxon>
        <taxon>Amphisphaeriales</taxon>
        <taxon>Sporocadaceae</taxon>
        <taxon>Pestalotiopsis</taxon>
    </lineage>
</organism>
<keyword evidence="2" id="KW-0408">Iron</keyword>
<dbReference type="AlphaFoldDB" id="W3XPA3"/>
<evidence type="ECO:0000256" key="2">
    <source>
        <dbReference type="ARBA" id="ARBA00023004"/>
    </source>
</evidence>
<protein>
    <recommendedName>
        <fullName evidence="3">Prolyl 4-hydroxylase alpha subunit Fe(2+) 2OG dioxygenase domain-containing protein</fullName>
    </recommendedName>
</protein>
<dbReference type="OrthoDB" id="420380at2759"/>
<dbReference type="PANTHER" id="PTHR10869:SF242">
    <property type="entry name" value="PROLYL 4-HYDROXYLASE ALPHA SUBUNIT DOMAIN-CONTAINING PROTEIN"/>
    <property type="match status" value="1"/>
</dbReference>
<accession>W3XPA3</accession>
<keyword evidence="5" id="KW-1185">Reference proteome</keyword>
<dbReference type="KEGG" id="pfy:PFICI_01613"/>
<dbReference type="InterPro" id="IPR044862">
    <property type="entry name" value="Pro_4_hyd_alph_FE2OG_OXY"/>
</dbReference>
<dbReference type="EMBL" id="KI912109">
    <property type="protein sequence ID" value="ETS87785.1"/>
    <property type="molecule type" value="Genomic_DNA"/>
</dbReference>
<dbReference type="GO" id="GO:0046872">
    <property type="term" value="F:metal ion binding"/>
    <property type="evidence" value="ECO:0007669"/>
    <property type="project" value="UniProtKB-KW"/>
</dbReference>
<dbReference type="GO" id="GO:0005783">
    <property type="term" value="C:endoplasmic reticulum"/>
    <property type="evidence" value="ECO:0007669"/>
    <property type="project" value="TreeGrafter"/>
</dbReference>
<dbReference type="Gene3D" id="2.60.120.620">
    <property type="entry name" value="q2cbj1_9rhob like domain"/>
    <property type="match status" value="1"/>
</dbReference>
<proteinExistence type="predicted"/>